<reference evidence="2 3" key="1">
    <citation type="journal article" date="2018" name="Nat. Ecol. Evol.">
        <title>Pezizomycetes genomes reveal the molecular basis of ectomycorrhizal truffle lifestyle.</title>
        <authorList>
            <person name="Murat C."/>
            <person name="Payen T."/>
            <person name="Noel B."/>
            <person name="Kuo A."/>
            <person name="Morin E."/>
            <person name="Chen J."/>
            <person name="Kohler A."/>
            <person name="Krizsan K."/>
            <person name="Balestrini R."/>
            <person name="Da Silva C."/>
            <person name="Montanini B."/>
            <person name="Hainaut M."/>
            <person name="Levati E."/>
            <person name="Barry K.W."/>
            <person name="Belfiori B."/>
            <person name="Cichocki N."/>
            <person name="Clum A."/>
            <person name="Dockter R.B."/>
            <person name="Fauchery L."/>
            <person name="Guy J."/>
            <person name="Iotti M."/>
            <person name="Le Tacon F."/>
            <person name="Lindquist E.A."/>
            <person name="Lipzen A."/>
            <person name="Malagnac F."/>
            <person name="Mello A."/>
            <person name="Molinier V."/>
            <person name="Miyauchi S."/>
            <person name="Poulain J."/>
            <person name="Riccioni C."/>
            <person name="Rubini A."/>
            <person name="Sitrit Y."/>
            <person name="Splivallo R."/>
            <person name="Traeger S."/>
            <person name="Wang M."/>
            <person name="Zifcakova L."/>
            <person name="Wipf D."/>
            <person name="Zambonelli A."/>
            <person name="Paolocci F."/>
            <person name="Nowrousian M."/>
            <person name="Ottonello S."/>
            <person name="Baldrian P."/>
            <person name="Spatafora J.W."/>
            <person name="Henrissat B."/>
            <person name="Nagy L.G."/>
            <person name="Aury J.M."/>
            <person name="Wincker P."/>
            <person name="Grigoriev I.V."/>
            <person name="Bonfante P."/>
            <person name="Martin F.M."/>
        </authorList>
    </citation>
    <scope>NUCLEOTIDE SEQUENCE [LARGE SCALE GENOMIC DNA]</scope>
    <source>
        <strain evidence="2 3">120613-1</strain>
    </source>
</reference>
<keyword evidence="3" id="KW-1185">Reference proteome</keyword>
<dbReference type="AlphaFoldDB" id="A0A3N4JAN8"/>
<evidence type="ECO:0000256" key="1">
    <source>
        <dbReference type="SAM" id="MobiDB-lite"/>
    </source>
</evidence>
<dbReference type="EMBL" id="ML120427">
    <property type="protein sequence ID" value="RPA95285.1"/>
    <property type="molecule type" value="Genomic_DNA"/>
</dbReference>
<sequence>MTAACARIELTDTPTSGTLTYCTLRYLKPTFHLPSSTQSHQSYPIHPFSSSLFTPKAPSKLTYHAANLSTRKLKPSNDRRHYHYHTSNRKAEHDAIN</sequence>
<feature type="region of interest" description="Disordered" evidence="1">
    <location>
        <begin position="71"/>
        <end position="97"/>
    </location>
</feature>
<accession>A0A3N4JAN8</accession>
<dbReference type="Proteomes" id="UP000276215">
    <property type="component" value="Unassembled WGS sequence"/>
</dbReference>
<evidence type="ECO:0000313" key="3">
    <source>
        <dbReference type="Proteomes" id="UP000276215"/>
    </source>
</evidence>
<name>A0A3N4JAN8_9PEZI</name>
<evidence type="ECO:0000313" key="2">
    <source>
        <dbReference type="EMBL" id="RPA95285.1"/>
    </source>
</evidence>
<protein>
    <submittedName>
        <fullName evidence="2">Uncharacterized protein</fullName>
    </submittedName>
</protein>
<organism evidence="2 3">
    <name type="scientific">Choiromyces venosus 120613-1</name>
    <dbReference type="NCBI Taxonomy" id="1336337"/>
    <lineage>
        <taxon>Eukaryota</taxon>
        <taxon>Fungi</taxon>
        <taxon>Dikarya</taxon>
        <taxon>Ascomycota</taxon>
        <taxon>Pezizomycotina</taxon>
        <taxon>Pezizomycetes</taxon>
        <taxon>Pezizales</taxon>
        <taxon>Tuberaceae</taxon>
        <taxon>Choiromyces</taxon>
    </lineage>
</organism>
<gene>
    <name evidence="2" type="ORF">L873DRAFT_1812957</name>
</gene>
<proteinExistence type="predicted"/>